<organism evidence="2 3">
    <name type="scientific">Pelolinea submarina</name>
    <dbReference type="NCBI Taxonomy" id="913107"/>
    <lineage>
        <taxon>Bacteria</taxon>
        <taxon>Bacillati</taxon>
        <taxon>Chloroflexota</taxon>
        <taxon>Anaerolineae</taxon>
        <taxon>Anaerolineales</taxon>
        <taxon>Anaerolineaceae</taxon>
        <taxon>Pelolinea</taxon>
    </lineage>
</organism>
<dbReference type="AlphaFoldDB" id="A0A347ZRL8"/>
<reference evidence="2 3" key="1">
    <citation type="submission" date="2018-08" db="EMBL/GenBank/DDBJ databases">
        <title>Genomic Encyclopedia of Type Strains, Phase IV (KMG-IV): sequencing the most valuable type-strain genomes for metagenomic binning, comparative biology and taxonomic classification.</title>
        <authorList>
            <person name="Goeker M."/>
        </authorList>
    </citation>
    <scope>NUCLEOTIDE SEQUENCE [LARGE SCALE GENOMIC DNA]</scope>
    <source>
        <strain evidence="2 3">DSM 23923</strain>
    </source>
</reference>
<protein>
    <submittedName>
        <fullName evidence="2">SnoaL-like protein</fullName>
    </submittedName>
</protein>
<proteinExistence type="predicted"/>
<dbReference type="Pfam" id="PF13474">
    <property type="entry name" value="SnoaL_3"/>
    <property type="match status" value="1"/>
</dbReference>
<dbReference type="InterPro" id="IPR032710">
    <property type="entry name" value="NTF2-like_dom_sf"/>
</dbReference>
<name>A0A347ZRL8_9CHLR</name>
<evidence type="ECO:0000313" key="3">
    <source>
        <dbReference type="Proteomes" id="UP000256388"/>
    </source>
</evidence>
<accession>A0A347ZRL8</accession>
<dbReference type="SUPFAM" id="SSF54427">
    <property type="entry name" value="NTF2-like"/>
    <property type="match status" value="1"/>
</dbReference>
<dbReference type="RefSeq" id="WP_158675003.1">
    <property type="nucleotide sequence ID" value="NZ_AP018437.1"/>
</dbReference>
<keyword evidence="3" id="KW-1185">Reference proteome</keyword>
<evidence type="ECO:0000313" key="2">
    <source>
        <dbReference type="EMBL" id="REG11495.1"/>
    </source>
</evidence>
<gene>
    <name evidence="2" type="ORF">DFR64_1384</name>
</gene>
<sequence>MSTNEVEQVREVLGHFQDLYLARDAVRLDEAMRLFADNNEVEMIGIGAQKRGGPEWFQGRQQIRDIIAGDWQYWGEVQFDVPGARITCMGETAWLTASGKLIQTVEHAEAMEQYLQQMREMLDVMRGNHNKADMVMMEVIHFGLRRLREWSLGTGYAWPLVFSAVLVHENEQWKFHTLHWAMPVD</sequence>
<dbReference type="Proteomes" id="UP000256388">
    <property type="component" value="Unassembled WGS sequence"/>
</dbReference>
<dbReference type="EMBL" id="QUMS01000001">
    <property type="protein sequence ID" value="REG11495.1"/>
    <property type="molecule type" value="Genomic_DNA"/>
</dbReference>
<comment type="caution">
    <text evidence="2">The sequence shown here is derived from an EMBL/GenBank/DDBJ whole genome shotgun (WGS) entry which is preliminary data.</text>
</comment>
<dbReference type="InterPro" id="IPR037401">
    <property type="entry name" value="SnoaL-like"/>
</dbReference>
<evidence type="ECO:0000259" key="1">
    <source>
        <dbReference type="Pfam" id="PF13474"/>
    </source>
</evidence>
<feature type="domain" description="SnoaL-like" evidence="1">
    <location>
        <begin position="28"/>
        <end position="104"/>
    </location>
</feature>